<gene>
    <name evidence="1" type="ORF">CDAR_84131</name>
</gene>
<sequence>MRICIWRNNKVVLQKINNYLHSFTKSKLIHSYAGEAFSLLLALSEYCSPIKGSRRPFQEKVRMRKIFASPPTICSSASRCHDNGIRRQNTCLQQGIRINQKLSDFLVERNNEMALLWNRIPL</sequence>
<evidence type="ECO:0000313" key="1">
    <source>
        <dbReference type="EMBL" id="GIY53261.1"/>
    </source>
</evidence>
<accession>A0AAV4U660</accession>
<protein>
    <submittedName>
        <fullName evidence="1">Uncharacterized protein</fullName>
    </submittedName>
</protein>
<dbReference type="EMBL" id="BPLQ01010744">
    <property type="protein sequence ID" value="GIY53261.1"/>
    <property type="molecule type" value="Genomic_DNA"/>
</dbReference>
<evidence type="ECO:0000313" key="2">
    <source>
        <dbReference type="Proteomes" id="UP001054837"/>
    </source>
</evidence>
<proteinExistence type="predicted"/>
<dbReference type="AlphaFoldDB" id="A0AAV4U660"/>
<dbReference type="Proteomes" id="UP001054837">
    <property type="component" value="Unassembled WGS sequence"/>
</dbReference>
<name>A0AAV4U660_9ARAC</name>
<keyword evidence="2" id="KW-1185">Reference proteome</keyword>
<comment type="caution">
    <text evidence="1">The sequence shown here is derived from an EMBL/GenBank/DDBJ whole genome shotgun (WGS) entry which is preliminary data.</text>
</comment>
<organism evidence="1 2">
    <name type="scientific">Caerostris darwini</name>
    <dbReference type="NCBI Taxonomy" id="1538125"/>
    <lineage>
        <taxon>Eukaryota</taxon>
        <taxon>Metazoa</taxon>
        <taxon>Ecdysozoa</taxon>
        <taxon>Arthropoda</taxon>
        <taxon>Chelicerata</taxon>
        <taxon>Arachnida</taxon>
        <taxon>Araneae</taxon>
        <taxon>Araneomorphae</taxon>
        <taxon>Entelegynae</taxon>
        <taxon>Araneoidea</taxon>
        <taxon>Araneidae</taxon>
        <taxon>Caerostris</taxon>
    </lineage>
</organism>
<reference evidence="1 2" key="1">
    <citation type="submission" date="2021-06" db="EMBL/GenBank/DDBJ databases">
        <title>Caerostris darwini draft genome.</title>
        <authorList>
            <person name="Kono N."/>
            <person name="Arakawa K."/>
        </authorList>
    </citation>
    <scope>NUCLEOTIDE SEQUENCE [LARGE SCALE GENOMIC DNA]</scope>
</reference>